<proteinExistence type="predicted"/>
<dbReference type="RefSeq" id="WP_182714359.1">
    <property type="nucleotide sequence ID" value="NZ_CAJFZW010000009.1"/>
</dbReference>
<organism evidence="2 3">
    <name type="scientific">Brevundimonas aurantiaca</name>
    <dbReference type="NCBI Taxonomy" id="74316"/>
    <lineage>
        <taxon>Bacteria</taxon>
        <taxon>Pseudomonadati</taxon>
        <taxon>Pseudomonadota</taxon>
        <taxon>Alphaproteobacteria</taxon>
        <taxon>Caulobacterales</taxon>
        <taxon>Caulobacteraceae</taxon>
        <taxon>Brevundimonas</taxon>
    </lineage>
</organism>
<protein>
    <submittedName>
        <fullName evidence="2">Uncharacterized protein (TIGR02284 family)</fullName>
    </submittedName>
</protein>
<dbReference type="InterPro" id="IPR019052">
    <property type="entry name" value="DUF2383"/>
</dbReference>
<dbReference type="EMBL" id="JACHOQ010000003">
    <property type="protein sequence ID" value="MBB5739898.1"/>
    <property type="molecule type" value="Genomic_DNA"/>
</dbReference>
<dbReference type="AlphaFoldDB" id="A0A7W9C6C5"/>
<keyword evidence="3" id="KW-1185">Reference proteome</keyword>
<evidence type="ECO:0000313" key="3">
    <source>
        <dbReference type="Proteomes" id="UP000527324"/>
    </source>
</evidence>
<name>A0A7W9C6C5_9CAUL</name>
<dbReference type="Proteomes" id="UP000527324">
    <property type="component" value="Unassembled WGS sequence"/>
</dbReference>
<evidence type="ECO:0000259" key="1">
    <source>
        <dbReference type="Pfam" id="PF09537"/>
    </source>
</evidence>
<dbReference type="Pfam" id="PF09537">
    <property type="entry name" value="DUF2383"/>
    <property type="match status" value="1"/>
</dbReference>
<reference evidence="2 3" key="1">
    <citation type="submission" date="2020-08" db="EMBL/GenBank/DDBJ databases">
        <title>Genomic Encyclopedia of Type Strains, Phase IV (KMG-IV): sequencing the most valuable type-strain genomes for metagenomic binning, comparative biology and taxonomic classification.</title>
        <authorList>
            <person name="Goeker M."/>
        </authorList>
    </citation>
    <scope>NUCLEOTIDE SEQUENCE [LARGE SCALE GENOMIC DNA]</scope>
    <source>
        <strain evidence="2 3">DSM 4731</strain>
    </source>
</reference>
<dbReference type="NCBIfam" id="TIGR02284">
    <property type="entry name" value="PA2169 family four-helix-bundle protein"/>
    <property type="match status" value="1"/>
</dbReference>
<evidence type="ECO:0000313" key="2">
    <source>
        <dbReference type="EMBL" id="MBB5739898.1"/>
    </source>
</evidence>
<sequence length="161" mass="17455">MSNPNAHDIKVLNGLIETTLDSADGYAQAAEETTDPHFRSLFERRSEERRQVVEDLSAAVSGLGGDPEAHGSILAKAHRAFLDVKHALLRNDDSVVGSINSGEGFIAAKFDKALDDTAISATTRETIRRAYASIKTGHDQMEGLKHSLEGQRDASNPLFPQ</sequence>
<dbReference type="InterPro" id="IPR012347">
    <property type="entry name" value="Ferritin-like"/>
</dbReference>
<dbReference type="InterPro" id="IPR011971">
    <property type="entry name" value="CHP02284"/>
</dbReference>
<dbReference type="InterPro" id="IPR016920">
    <property type="entry name" value="UCP029477"/>
</dbReference>
<comment type="caution">
    <text evidence="2">The sequence shown here is derived from an EMBL/GenBank/DDBJ whole genome shotgun (WGS) entry which is preliminary data.</text>
</comment>
<gene>
    <name evidence="2" type="ORF">GGQ93_001612</name>
</gene>
<dbReference type="Gene3D" id="1.20.1260.10">
    <property type="match status" value="1"/>
</dbReference>
<feature type="domain" description="DUF2383" evidence="1">
    <location>
        <begin position="9"/>
        <end position="115"/>
    </location>
</feature>
<dbReference type="PIRSF" id="PIRSF029477">
    <property type="entry name" value="UCP029477"/>
    <property type="match status" value="1"/>
</dbReference>
<accession>A0A7W9C6C5</accession>